<keyword evidence="3" id="KW-1185">Reference proteome</keyword>
<proteinExistence type="predicted"/>
<protein>
    <submittedName>
        <fullName evidence="2">Uncharacterized protein</fullName>
    </submittedName>
</protein>
<organism evidence="2 3">
    <name type="scientific">Acanthosepion pharaonis</name>
    <name type="common">Pharaoh cuttlefish</name>
    <name type="synonym">Sepia pharaonis</name>
    <dbReference type="NCBI Taxonomy" id="158019"/>
    <lineage>
        <taxon>Eukaryota</taxon>
        <taxon>Metazoa</taxon>
        <taxon>Spiralia</taxon>
        <taxon>Lophotrochozoa</taxon>
        <taxon>Mollusca</taxon>
        <taxon>Cephalopoda</taxon>
        <taxon>Coleoidea</taxon>
        <taxon>Decapodiformes</taxon>
        <taxon>Sepiida</taxon>
        <taxon>Sepiina</taxon>
        <taxon>Sepiidae</taxon>
        <taxon>Acanthosepion</taxon>
    </lineage>
</organism>
<evidence type="ECO:0000313" key="3">
    <source>
        <dbReference type="Proteomes" id="UP000597762"/>
    </source>
</evidence>
<feature type="transmembrane region" description="Helical" evidence="1">
    <location>
        <begin position="137"/>
        <end position="158"/>
    </location>
</feature>
<feature type="transmembrane region" description="Helical" evidence="1">
    <location>
        <begin position="204"/>
        <end position="225"/>
    </location>
</feature>
<feature type="transmembrane region" description="Helical" evidence="1">
    <location>
        <begin position="26"/>
        <end position="52"/>
    </location>
</feature>
<feature type="transmembrane region" description="Helical" evidence="1">
    <location>
        <begin position="102"/>
        <end position="125"/>
    </location>
</feature>
<reference evidence="2" key="1">
    <citation type="submission" date="2021-01" db="EMBL/GenBank/DDBJ databases">
        <authorList>
            <person name="Li R."/>
            <person name="Bekaert M."/>
        </authorList>
    </citation>
    <scope>NUCLEOTIDE SEQUENCE</scope>
    <source>
        <strain evidence="2">Farmed</strain>
    </source>
</reference>
<keyword evidence="1" id="KW-0472">Membrane</keyword>
<feature type="transmembrane region" description="Helical" evidence="1">
    <location>
        <begin position="64"/>
        <end position="82"/>
    </location>
</feature>
<name>A0A812AQP0_ACAPH</name>
<dbReference type="Proteomes" id="UP000597762">
    <property type="component" value="Unassembled WGS sequence"/>
</dbReference>
<accession>A0A812AQP0</accession>
<comment type="caution">
    <text evidence="2">The sequence shown here is derived from an EMBL/GenBank/DDBJ whole genome shotgun (WGS) entry which is preliminary data.</text>
</comment>
<gene>
    <name evidence="2" type="ORF">SPHA_3747</name>
</gene>
<dbReference type="AlphaFoldDB" id="A0A812AQP0"/>
<evidence type="ECO:0000313" key="2">
    <source>
        <dbReference type="EMBL" id="CAE1153165.1"/>
    </source>
</evidence>
<dbReference type="EMBL" id="CAHIKZ030000113">
    <property type="protein sequence ID" value="CAE1153165.1"/>
    <property type="molecule type" value="Genomic_DNA"/>
</dbReference>
<keyword evidence="1" id="KW-1133">Transmembrane helix</keyword>
<feature type="transmembrane region" description="Helical" evidence="1">
    <location>
        <begin position="178"/>
        <end position="199"/>
    </location>
</feature>
<keyword evidence="1" id="KW-0812">Transmembrane</keyword>
<evidence type="ECO:0000256" key="1">
    <source>
        <dbReference type="SAM" id="Phobius"/>
    </source>
</evidence>
<sequence>MLFSPPPYRVPAFSLPLPYPPVYRSFSFSLSIPIILGAFSPLIPVVFLCFFSPLPILCVCFSPLPYRSLFFLSHLAIVLSLPPPRRSFSPSSPSFILSHLPIVLSAFLSCCLSILLLPIILPPFSLHLPTLLPPFSLHLPILLPLFSLHLPILLPAFFSPPPYPSPCLFLSTSTSLFTFSLSLLGSLAVLLLLSSLLFLHFQLLFLSSFFSSVLSLSFSLIPSLYRFNYVCLYSDAVSAGPHPVIRECNESLDSLQLHECRKEINK</sequence>